<dbReference type="InterPro" id="IPR036186">
    <property type="entry name" value="Serpin_sf"/>
</dbReference>
<dbReference type="EMBL" id="JAINZZ010000002">
    <property type="protein sequence ID" value="MBY8876632.1"/>
    <property type="molecule type" value="Genomic_DNA"/>
</dbReference>
<dbReference type="InterPro" id="IPR000215">
    <property type="entry name" value="Serpin_fam"/>
</dbReference>
<dbReference type="Gene3D" id="3.30.497.10">
    <property type="entry name" value="Antithrombin, subunit I, domain 2"/>
    <property type="match status" value="1"/>
</dbReference>
<protein>
    <submittedName>
        <fullName evidence="3">Serpin family protein</fullName>
    </submittedName>
</protein>
<dbReference type="InterPro" id="IPR042178">
    <property type="entry name" value="Serpin_sf_1"/>
</dbReference>
<name>A0ABS7Q3K3_9ACTN</name>
<evidence type="ECO:0000313" key="3">
    <source>
        <dbReference type="EMBL" id="MBY8876632.1"/>
    </source>
</evidence>
<organism evidence="3 4">
    <name type="scientific">Actinacidiphila acidipaludis</name>
    <dbReference type="NCBI Taxonomy" id="2873382"/>
    <lineage>
        <taxon>Bacteria</taxon>
        <taxon>Bacillati</taxon>
        <taxon>Actinomycetota</taxon>
        <taxon>Actinomycetes</taxon>
        <taxon>Kitasatosporales</taxon>
        <taxon>Streptomycetaceae</taxon>
        <taxon>Actinacidiphila</taxon>
    </lineage>
</organism>
<comment type="similarity">
    <text evidence="1">Belongs to the serpin family.</text>
</comment>
<evidence type="ECO:0000313" key="4">
    <source>
        <dbReference type="Proteomes" id="UP000778578"/>
    </source>
</evidence>
<comment type="caution">
    <text evidence="3">The sequence shown here is derived from an EMBL/GenBank/DDBJ whole genome shotgun (WGS) entry which is preliminary data.</text>
</comment>
<sequence length="378" mass="38251">MTDMSSAPAAAIRSLAGRWVPVVAGDAAARGGNLVCSPAGLWLALAAVAAGAARETAAELRALLGTAGPAAGEATTEVARALAGTDALAVATSLWTRAPLLAPYRAALPDVAAGPLGDQEALDAWVRAATGGLIAALPLRAPGSALLVLVNALALKARWARPFAPDRTRPRDFRDADGVVRQVPTMHGPVPSHAVWATPGGATVVELPCAAAPDGAPGARVRFLLGAPDAPAGQVLPEAWSGKPVPVRAERVTVALPRLSLRAGTDVTPHLPALGVRSATSGAADFSLLSEERLRVSQVAQECLLRVAEQGVEAAAVTTVMMTRSLAAGRTDPLHIAFDRPFGVVVLPAAGEVPLLAAWQANAPVDPGPLPVGGSGRS</sequence>
<dbReference type="Gene3D" id="2.30.39.10">
    <property type="entry name" value="Alpha-1-antitrypsin, domain 1"/>
    <property type="match status" value="1"/>
</dbReference>
<dbReference type="SMART" id="SM00093">
    <property type="entry name" value="SERPIN"/>
    <property type="match status" value="1"/>
</dbReference>
<dbReference type="Pfam" id="PF00079">
    <property type="entry name" value="Serpin"/>
    <property type="match status" value="1"/>
</dbReference>
<gene>
    <name evidence="3" type="ORF">K7862_03115</name>
</gene>
<reference evidence="3 4" key="1">
    <citation type="submission" date="2021-08" db="EMBL/GenBank/DDBJ databases">
        <title>WGS of actinomycetes from Thailand.</title>
        <authorList>
            <person name="Thawai C."/>
        </authorList>
    </citation>
    <scope>NUCLEOTIDE SEQUENCE [LARGE SCALE GENOMIC DNA]</scope>
    <source>
        <strain evidence="3 4">PLK6-54</strain>
    </source>
</reference>
<evidence type="ECO:0000259" key="2">
    <source>
        <dbReference type="SMART" id="SM00093"/>
    </source>
</evidence>
<accession>A0ABS7Q3K3</accession>
<dbReference type="InterPro" id="IPR023796">
    <property type="entry name" value="Serpin_dom"/>
</dbReference>
<evidence type="ECO:0000256" key="1">
    <source>
        <dbReference type="RuleBase" id="RU000411"/>
    </source>
</evidence>
<dbReference type="SUPFAM" id="SSF56574">
    <property type="entry name" value="Serpins"/>
    <property type="match status" value="1"/>
</dbReference>
<dbReference type="InterPro" id="IPR042185">
    <property type="entry name" value="Serpin_sf_2"/>
</dbReference>
<dbReference type="PANTHER" id="PTHR11461:SF211">
    <property type="entry name" value="GH10112P-RELATED"/>
    <property type="match status" value="1"/>
</dbReference>
<dbReference type="PANTHER" id="PTHR11461">
    <property type="entry name" value="SERINE PROTEASE INHIBITOR, SERPIN"/>
    <property type="match status" value="1"/>
</dbReference>
<keyword evidence="4" id="KW-1185">Reference proteome</keyword>
<dbReference type="Proteomes" id="UP000778578">
    <property type="component" value="Unassembled WGS sequence"/>
</dbReference>
<feature type="domain" description="Serpin" evidence="2">
    <location>
        <begin position="27"/>
        <end position="363"/>
    </location>
</feature>
<proteinExistence type="inferred from homology"/>